<evidence type="ECO:0000313" key="1">
    <source>
        <dbReference type="EMBL" id="MFC3323593.1"/>
    </source>
</evidence>
<reference evidence="2" key="1">
    <citation type="journal article" date="2019" name="Int. J. Syst. Evol. Microbiol.">
        <title>The Global Catalogue of Microorganisms (GCM) 10K type strain sequencing project: providing services to taxonomists for standard genome sequencing and annotation.</title>
        <authorList>
            <consortium name="The Broad Institute Genomics Platform"/>
            <consortium name="The Broad Institute Genome Sequencing Center for Infectious Disease"/>
            <person name="Wu L."/>
            <person name="Ma J."/>
        </authorList>
    </citation>
    <scope>NUCLEOTIDE SEQUENCE [LARGE SCALE GENOMIC DNA]</scope>
    <source>
        <strain evidence="2">ICMP 19515</strain>
    </source>
</reference>
<gene>
    <name evidence="1" type="ORF">ACFOJ9_17660</name>
</gene>
<dbReference type="RefSeq" id="WP_378980212.1">
    <property type="nucleotide sequence ID" value="NZ_JBHRVD010000001.1"/>
</dbReference>
<protein>
    <submittedName>
        <fullName evidence="1">Uncharacterized protein</fullName>
    </submittedName>
</protein>
<accession>A0ABV7MPS5</accession>
<evidence type="ECO:0000313" key="2">
    <source>
        <dbReference type="Proteomes" id="UP001595648"/>
    </source>
</evidence>
<proteinExistence type="predicted"/>
<organism evidence="1 2">
    <name type="scientific">Mesorhizobium cantuariense</name>
    <dbReference type="NCBI Taxonomy" id="1300275"/>
    <lineage>
        <taxon>Bacteria</taxon>
        <taxon>Pseudomonadati</taxon>
        <taxon>Pseudomonadota</taxon>
        <taxon>Alphaproteobacteria</taxon>
        <taxon>Hyphomicrobiales</taxon>
        <taxon>Phyllobacteriaceae</taxon>
        <taxon>Mesorhizobium</taxon>
    </lineage>
</organism>
<keyword evidence="2" id="KW-1185">Reference proteome</keyword>
<dbReference type="EMBL" id="JBHRVD010000001">
    <property type="protein sequence ID" value="MFC3323593.1"/>
    <property type="molecule type" value="Genomic_DNA"/>
</dbReference>
<name>A0ABV7MPS5_9HYPH</name>
<comment type="caution">
    <text evidence="1">The sequence shown here is derived from an EMBL/GenBank/DDBJ whole genome shotgun (WGS) entry which is preliminary data.</text>
</comment>
<sequence>MGKSGLQLLFLDFENAGDVGRWQTKAGQGLDLRPSVRMDVFDFGSYLVLPVPSQTFCQCCDGMNALRFHGLAEYVGRDVAGFACFSEPPAVWQAIIHDRCLGNALCKSVPIANHLEKRRLIQKPFLRVSSDVADEVTATRTPAATSKESYIAIPPRRRASSSYADNGFVASKWRSPSFVAVATQKARRPRIGGATGRVA</sequence>
<dbReference type="Proteomes" id="UP001595648">
    <property type="component" value="Unassembled WGS sequence"/>
</dbReference>